<gene>
    <name evidence="4" type="ORF">H4W34_003830</name>
</gene>
<dbReference type="SUPFAM" id="SSF50370">
    <property type="entry name" value="Ricin B-like lectins"/>
    <property type="match status" value="1"/>
</dbReference>
<feature type="compositionally biased region" description="Low complexity" evidence="1">
    <location>
        <begin position="60"/>
        <end position="84"/>
    </location>
</feature>
<protein>
    <recommendedName>
        <fullName evidence="3">Ricin B lectin domain-containing protein</fullName>
    </recommendedName>
</protein>
<sequence length="265" mass="27875">MQTRLLAGGVALVVVAAAVFGVGALISYQQGREDKDRKENVALNQRADPVAVPPSPSPSPGESSPSPSASPGGASRGEAAAAPRPSEDEAKPKAAKRAPTSRFPTGPNFSTTTDVLLRNVMTGLCADVPKFGKGRPNGPVEQFRCDGTTKDNQLWDLVVNQQGAGPDGADLFTIRNAKDGLCMDLPGYGRPAKTAKVTEWRCNPGGGDNQMWYLDRKEPGRFWIRNHSSKGLCLDVAGVAGAGGPAADLTLYPCTMTGDHLWSFA</sequence>
<dbReference type="Pfam" id="PF00652">
    <property type="entry name" value="Ricin_B_lectin"/>
    <property type="match status" value="1"/>
</dbReference>
<feature type="transmembrane region" description="Helical" evidence="2">
    <location>
        <begin position="6"/>
        <end position="28"/>
    </location>
</feature>
<organism evidence="4 5">
    <name type="scientific">Actinomadura algeriensis</name>
    <dbReference type="NCBI Taxonomy" id="1679523"/>
    <lineage>
        <taxon>Bacteria</taxon>
        <taxon>Bacillati</taxon>
        <taxon>Actinomycetota</taxon>
        <taxon>Actinomycetes</taxon>
        <taxon>Streptosporangiales</taxon>
        <taxon>Thermomonosporaceae</taxon>
        <taxon>Actinomadura</taxon>
    </lineage>
</organism>
<keyword evidence="2" id="KW-0472">Membrane</keyword>
<feature type="region of interest" description="Disordered" evidence="1">
    <location>
        <begin position="30"/>
        <end position="112"/>
    </location>
</feature>
<evidence type="ECO:0000313" key="5">
    <source>
        <dbReference type="Proteomes" id="UP000627838"/>
    </source>
</evidence>
<dbReference type="CDD" id="cd00161">
    <property type="entry name" value="beta-trefoil_Ricin-like"/>
    <property type="match status" value="1"/>
</dbReference>
<keyword evidence="2" id="KW-0812">Transmembrane</keyword>
<dbReference type="InterPro" id="IPR035992">
    <property type="entry name" value="Ricin_B-like_lectins"/>
</dbReference>
<dbReference type="EMBL" id="JADBDZ010000001">
    <property type="protein sequence ID" value="MBE1533997.1"/>
    <property type="molecule type" value="Genomic_DNA"/>
</dbReference>
<evidence type="ECO:0000259" key="3">
    <source>
        <dbReference type="SMART" id="SM00458"/>
    </source>
</evidence>
<dbReference type="Proteomes" id="UP000627838">
    <property type="component" value="Unassembled WGS sequence"/>
</dbReference>
<dbReference type="SMART" id="SM00458">
    <property type="entry name" value="RICIN"/>
    <property type="match status" value="1"/>
</dbReference>
<feature type="domain" description="Ricin B lectin" evidence="3">
    <location>
        <begin position="113"/>
        <end position="265"/>
    </location>
</feature>
<keyword evidence="5" id="KW-1185">Reference proteome</keyword>
<dbReference type="PROSITE" id="PS50231">
    <property type="entry name" value="RICIN_B_LECTIN"/>
    <property type="match status" value="1"/>
</dbReference>
<evidence type="ECO:0000256" key="1">
    <source>
        <dbReference type="SAM" id="MobiDB-lite"/>
    </source>
</evidence>
<dbReference type="RefSeq" id="WP_192760448.1">
    <property type="nucleotide sequence ID" value="NZ_JADBDZ010000001.1"/>
</dbReference>
<dbReference type="Gene3D" id="2.80.10.50">
    <property type="match status" value="2"/>
</dbReference>
<name>A0ABR9JTV5_9ACTN</name>
<reference evidence="4 5" key="1">
    <citation type="submission" date="2020-10" db="EMBL/GenBank/DDBJ databases">
        <title>Sequencing the genomes of 1000 actinobacteria strains.</title>
        <authorList>
            <person name="Klenk H.-P."/>
        </authorList>
    </citation>
    <scope>NUCLEOTIDE SEQUENCE [LARGE SCALE GENOMIC DNA]</scope>
    <source>
        <strain evidence="4 5">DSM 46744</strain>
    </source>
</reference>
<keyword evidence="2" id="KW-1133">Transmembrane helix</keyword>
<proteinExistence type="predicted"/>
<feature type="compositionally biased region" description="Basic and acidic residues" evidence="1">
    <location>
        <begin position="31"/>
        <end position="40"/>
    </location>
</feature>
<dbReference type="InterPro" id="IPR000772">
    <property type="entry name" value="Ricin_B_lectin"/>
</dbReference>
<evidence type="ECO:0000313" key="4">
    <source>
        <dbReference type="EMBL" id="MBE1533997.1"/>
    </source>
</evidence>
<comment type="caution">
    <text evidence="4">The sequence shown here is derived from an EMBL/GenBank/DDBJ whole genome shotgun (WGS) entry which is preliminary data.</text>
</comment>
<accession>A0ABR9JTV5</accession>
<evidence type="ECO:0000256" key="2">
    <source>
        <dbReference type="SAM" id="Phobius"/>
    </source>
</evidence>